<evidence type="ECO:0000313" key="1">
    <source>
        <dbReference type="EMBL" id="JAD20875.1"/>
    </source>
</evidence>
<reference evidence="1" key="1">
    <citation type="submission" date="2014-09" db="EMBL/GenBank/DDBJ databases">
        <authorList>
            <person name="Magalhaes I.L.F."/>
            <person name="Oliveira U."/>
            <person name="Santos F.R."/>
            <person name="Vidigal T.H.D.A."/>
            <person name="Brescovit A.D."/>
            <person name="Santos A.J."/>
        </authorList>
    </citation>
    <scope>NUCLEOTIDE SEQUENCE</scope>
    <source>
        <tissue evidence="1">Shoot tissue taken approximately 20 cm above the soil surface</tissue>
    </source>
</reference>
<organism evidence="1">
    <name type="scientific">Arundo donax</name>
    <name type="common">Giant reed</name>
    <name type="synonym">Donax arundinaceus</name>
    <dbReference type="NCBI Taxonomy" id="35708"/>
    <lineage>
        <taxon>Eukaryota</taxon>
        <taxon>Viridiplantae</taxon>
        <taxon>Streptophyta</taxon>
        <taxon>Embryophyta</taxon>
        <taxon>Tracheophyta</taxon>
        <taxon>Spermatophyta</taxon>
        <taxon>Magnoliopsida</taxon>
        <taxon>Liliopsida</taxon>
        <taxon>Poales</taxon>
        <taxon>Poaceae</taxon>
        <taxon>PACMAD clade</taxon>
        <taxon>Arundinoideae</taxon>
        <taxon>Arundineae</taxon>
        <taxon>Arundo</taxon>
    </lineage>
</organism>
<reference evidence="1" key="2">
    <citation type="journal article" date="2015" name="Data Brief">
        <title>Shoot transcriptome of the giant reed, Arundo donax.</title>
        <authorList>
            <person name="Barrero R.A."/>
            <person name="Guerrero F.D."/>
            <person name="Moolhuijzen P."/>
            <person name="Goolsby J.A."/>
            <person name="Tidwell J."/>
            <person name="Bellgard S.E."/>
            <person name="Bellgard M.I."/>
        </authorList>
    </citation>
    <scope>NUCLEOTIDE SEQUENCE</scope>
    <source>
        <tissue evidence="1">Shoot tissue taken approximately 20 cm above the soil surface</tissue>
    </source>
</reference>
<protein>
    <submittedName>
        <fullName evidence="1">Uncharacterized protein</fullName>
    </submittedName>
</protein>
<dbReference type="EMBL" id="GBRH01277020">
    <property type="protein sequence ID" value="JAD20875.1"/>
    <property type="molecule type" value="Transcribed_RNA"/>
</dbReference>
<name>A0A0A8Y704_ARUDO</name>
<sequence length="18" mass="2087">MWAAKAAKIGNRWGGRKW</sequence>
<accession>A0A0A8Y704</accession>
<proteinExistence type="predicted"/>
<dbReference type="AlphaFoldDB" id="A0A0A8Y704"/>